<dbReference type="SMART" id="SM00987">
    <property type="entry name" value="UreE_C"/>
    <property type="match status" value="1"/>
</dbReference>
<dbReference type="AlphaFoldDB" id="A0A4Q2RAH3"/>
<evidence type="ECO:0000259" key="1">
    <source>
        <dbReference type="SMART" id="SM00986"/>
    </source>
</evidence>
<reference evidence="2 3" key="1">
    <citation type="submission" date="2018-09" db="EMBL/GenBank/DDBJ databases">
        <authorList>
            <person name="Grouzdev D.S."/>
            <person name="Krutkina M.S."/>
        </authorList>
    </citation>
    <scope>NUCLEOTIDE SEQUENCE [LARGE SCALE GENOMIC DNA]</scope>
    <source>
        <strain evidence="2 3">RmlP001</strain>
    </source>
</reference>
<proteinExistence type="predicted"/>
<reference evidence="2 3" key="2">
    <citation type="submission" date="2019-02" db="EMBL/GenBank/DDBJ databases">
        <title>'Lichenibacterium ramalinii' gen. nov. sp. nov., 'Lichenibacterium minor' gen. nov. sp. nov.</title>
        <authorList>
            <person name="Pankratov T."/>
        </authorList>
    </citation>
    <scope>NUCLEOTIDE SEQUENCE [LARGE SCALE GENOMIC DNA]</scope>
    <source>
        <strain evidence="2 3">RmlP001</strain>
    </source>
</reference>
<dbReference type="InterPro" id="IPR036895">
    <property type="entry name" value="Uracil-DNA_glycosylase-like_sf"/>
</dbReference>
<sequence>MDLDPPDASIATLAAAMRRCRICVERPRGAALPHSPRPIFQVAPGVRLVVASQAPGIRAHVSGIPFQDPSGLRLRDWMAIDEARFYDPRRLAILPMGFCFPGHDAAKGDLPPRPECRPAWHDAVFAALPDVETILAIGLHAIRYHAPRLGVPRPAGQGLGDTVADWRRYFERPAPRMLPLPHPSWRNSAWLNRNPWFAADLLPVLRAEVRRLT</sequence>
<accession>A0A4Q2RAH3</accession>
<dbReference type="Gene3D" id="3.40.470.10">
    <property type="entry name" value="Uracil-DNA glycosylase-like domain"/>
    <property type="match status" value="1"/>
</dbReference>
<gene>
    <name evidence="2" type="ORF">D3272_19380</name>
</gene>
<dbReference type="SMART" id="SM00986">
    <property type="entry name" value="UDG"/>
    <property type="match status" value="1"/>
</dbReference>
<organism evidence="2 3">
    <name type="scientific">Lichenibacterium ramalinae</name>
    <dbReference type="NCBI Taxonomy" id="2316527"/>
    <lineage>
        <taxon>Bacteria</taxon>
        <taxon>Pseudomonadati</taxon>
        <taxon>Pseudomonadota</taxon>
        <taxon>Alphaproteobacteria</taxon>
        <taxon>Hyphomicrobiales</taxon>
        <taxon>Lichenihabitantaceae</taxon>
        <taxon>Lichenibacterium</taxon>
    </lineage>
</organism>
<dbReference type="CDD" id="cd10033">
    <property type="entry name" value="UDG_like"/>
    <property type="match status" value="1"/>
</dbReference>
<dbReference type="PANTHER" id="PTHR42160">
    <property type="entry name" value="URACIL-DNA GLYCOSYLASE SUPERFAMILY PROTEIN"/>
    <property type="match status" value="1"/>
</dbReference>
<dbReference type="EMBL" id="QYBC01000017">
    <property type="protein sequence ID" value="RYB02865.1"/>
    <property type="molecule type" value="Genomic_DNA"/>
</dbReference>
<name>A0A4Q2RAH3_9HYPH</name>
<dbReference type="InterPro" id="IPR047124">
    <property type="entry name" value="HI_0220.2"/>
</dbReference>
<dbReference type="Pfam" id="PF03167">
    <property type="entry name" value="UDG"/>
    <property type="match status" value="1"/>
</dbReference>
<dbReference type="OrthoDB" id="9789139at2"/>
<evidence type="ECO:0000313" key="2">
    <source>
        <dbReference type="EMBL" id="RYB02865.1"/>
    </source>
</evidence>
<dbReference type="SUPFAM" id="SSF52141">
    <property type="entry name" value="Uracil-DNA glycosylase-like"/>
    <property type="match status" value="1"/>
</dbReference>
<dbReference type="Proteomes" id="UP000289411">
    <property type="component" value="Unassembled WGS sequence"/>
</dbReference>
<evidence type="ECO:0000313" key="3">
    <source>
        <dbReference type="Proteomes" id="UP000289411"/>
    </source>
</evidence>
<dbReference type="InterPro" id="IPR005122">
    <property type="entry name" value="Uracil-DNA_glycosylase-like"/>
</dbReference>
<dbReference type="RefSeq" id="WP_129220864.1">
    <property type="nucleotide sequence ID" value="NZ_QYBC01000017.1"/>
</dbReference>
<comment type="caution">
    <text evidence="2">The sequence shown here is derived from an EMBL/GenBank/DDBJ whole genome shotgun (WGS) entry which is preliminary data.</text>
</comment>
<dbReference type="PANTHER" id="PTHR42160:SF1">
    <property type="entry name" value="URACIL-DNA GLYCOSYLASE SUPERFAMILY PROTEIN"/>
    <property type="match status" value="1"/>
</dbReference>
<feature type="domain" description="Uracil-DNA glycosylase-like" evidence="1">
    <location>
        <begin position="39"/>
        <end position="206"/>
    </location>
</feature>
<protein>
    <submittedName>
        <fullName evidence="2">Uracil-DNA glycosylase family protein</fullName>
    </submittedName>
</protein>
<keyword evidence="3" id="KW-1185">Reference proteome</keyword>